<evidence type="ECO:0000256" key="2">
    <source>
        <dbReference type="ARBA" id="ARBA00023125"/>
    </source>
</evidence>
<dbReference type="PROSITE" id="PS01081">
    <property type="entry name" value="HTH_TETR_1"/>
    <property type="match status" value="1"/>
</dbReference>
<keyword evidence="3" id="KW-0804">Transcription</keyword>
<evidence type="ECO:0000259" key="5">
    <source>
        <dbReference type="PROSITE" id="PS50977"/>
    </source>
</evidence>
<dbReference type="RefSeq" id="WP_055654064.1">
    <property type="nucleotide sequence ID" value="NZ_CXST01000001.1"/>
</dbReference>
<dbReference type="EMBL" id="CXST01000001">
    <property type="protein sequence ID" value="CTQ42114.1"/>
    <property type="molecule type" value="Genomic_DNA"/>
</dbReference>
<gene>
    <name evidence="6" type="primary">comR_2</name>
    <name evidence="6" type="ORF">LAL4801_00537</name>
</gene>
<evidence type="ECO:0000256" key="3">
    <source>
        <dbReference type="ARBA" id="ARBA00023163"/>
    </source>
</evidence>
<feature type="DNA-binding region" description="H-T-H motif" evidence="4">
    <location>
        <begin position="35"/>
        <end position="54"/>
    </location>
</feature>
<accession>A0A0M6XW88</accession>
<keyword evidence="1" id="KW-0805">Transcription regulation</keyword>
<keyword evidence="2 4" id="KW-0238">DNA-binding</keyword>
<dbReference type="Proteomes" id="UP000048926">
    <property type="component" value="Unassembled WGS sequence"/>
</dbReference>
<dbReference type="SUPFAM" id="SSF48498">
    <property type="entry name" value="Tetracyclin repressor-like, C-terminal domain"/>
    <property type="match status" value="1"/>
</dbReference>
<dbReference type="SUPFAM" id="SSF46689">
    <property type="entry name" value="Homeodomain-like"/>
    <property type="match status" value="1"/>
</dbReference>
<dbReference type="Pfam" id="PF00440">
    <property type="entry name" value="TetR_N"/>
    <property type="match status" value="1"/>
</dbReference>
<proteinExistence type="predicted"/>
<evidence type="ECO:0000313" key="7">
    <source>
        <dbReference type="Proteomes" id="UP000048926"/>
    </source>
</evidence>
<name>A0A0M6XW88_9HYPH</name>
<organism evidence="6 7">
    <name type="scientific">Roseibium aggregatum</name>
    <dbReference type="NCBI Taxonomy" id="187304"/>
    <lineage>
        <taxon>Bacteria</taxon>
        <taxon>Pseudomonadati</taxon>
        <taxon>Pseudomonadota</taxon>
        <taxon>Alphaproteobacteria</taxon>
        <taxon>Hyphomicrobiales</taxon>
        <taxon>Stappiaceae</taxon>
        <taxon>Roseibium</taxon>
    </lineage>
</organism>
<dbReference type="PANTHER" id="PTHR47506">
    <property type="entry name" value="TRANSCRIPTIONAL REGULATORY PROTEIN"/>
    <property type="match status" value="1"/>
</dbReference>
<evidence type="ECO:0000256" key="4">
    <source>
        <dbReference type="PROSITE-ProRule" id="PRU00335"/>
    </source>
</evidence>
<protein>
    <submittedName>
        <fullName evidence="6">Copper outer membrane regulator</fullName>
    </submittedName>
</protein>
<dbReference type="InterPro" id="IPR001647">
    <property type="entry name" value="HTH_TetR"/>
</dbReference>
<dbReference type="Gene3D" id="1.10.357.10">
    <property type="entry name" value="Tetracycline Repressor, domain 2"/>
    <property type="match status" value="1"/>
</dbReference>
<dbReference type="InterPro" id="IPR036271">
    <property type="entry name" value="Tet_transcr_reg_TetR-rel_C_sf"/>
</dbReference>
<sequence>MKAESKRGRPRKFDEDITLDRIMLVFWQHGYAATSLDQIAEATGLNRPSLYAAFGSKKDMYLKVISRFADQMQAHLKAAGQTKTGLKPRLKAIMTAAIDLYCGRSTFGDAAYGCLAISTLTTEAADDPDFRSMLAHVVERMDRGFAGLIYAEMKDSVPEANVQFAAQHLSLMLHGLSVRARAGESRDILVELAEAAVDRLVPDPASAPVM</sequence>
<evidence type="ECO:0000256" key="1">
    <source>
        <dbReference type="ARBA" id="ARBA00023015"/>
    </source>
</evidence>
<dbReference type="PANTHER" id="PTHR47506:SF1">
    <property type="entry name" value="HTH-TYPE TRANSCRIPTIONAL REGULATOR YJDC"/>
    <property type="match status" value="1"/>
</dbReference>
<dbReference type="InterPro" id="IPR009057">
    <property type="entry name" value="Homeodomain-like_sf"/>
</dbReference>
<dbReference type="AlphaFoldDB" id="A0A0M6XW88"/>
<dbReference type="GO" id="GO:0003677">
    <property type="term" value="F:DNA binding"/>
    <property type="evidence" value="ECO:0007669"/>
    <property type="project" value="UniProtKB-UniRule"/>
</dbReference>
<feature type="domain" description="HTH tetR-type" evidence="5">
    <location>
        <begin position="12"/>
        <end position="72"/>
    </location>
</feature>
<dbReference type="OrthoDB" id="9779746at2"/>
<keyword evidence="7" id="KW-1185">Reference proteome</keyword>
<dbReference type="Gene3D" id="1.10.10.60">
    <property type="entry name" value="Homeodomain-like"/>
    <property type="match status" value="1"/>
</dbReference>
<evidence type="ECO:0000313" key="6">
    <source>
        <dbReference type="EMBL" id="CTQ42114.1"/>
    </source>
</evidence>
<dbReference type="InterPro" id="IPR023772">
    <property type="entry name" value="DNA-bd_HTH_TetR-type_CS"/>
</dbReference>
<reference evidence="7" key="1">
    <citation type="submission" date="2015-07" db="EMBL/GenBank/DDBJ databases">
        <authorList>
            <person name="Rodrigo-Torres Lidia"/>
            <person name="Arahal R.David."/>
        </authorList>
    </citation>
    <scope>NUCLEOTIDE SEQUENCE [LARGE SCALE GENOMIC DNA]</scope>
    <source>
        <strain evidence="7">CECT 4801</strain>
    </source>
</reference>
<dbReference type="STRING" id="187304.B0E33_27405"/>
<dbReference type="PROSITE" id="PS50977">
    <property type="entry name" value="HTH_TETR_2"/>
    <property type="match status" value="1"/>
</dbReference>